<dbReference type="Pfam" id="PF13845">
    <property type="entry name" value="Septum_form"/>
    <property type="match status" value="1"/>
</dbReference>
<accession>A0A5C4M9U8</accession>
<dbReference type="EMBL" id="VDFR01000042">
    <property type="protein sequence ID" value="TNC47791.1"/>
    <property type="molecule type" value="Genomic_DNA"/>
</dbReference>
<evidence type="ECO:0000313" key="5">
    <source>
        <dbReference type="Proteomes" id="UP000306740"/>
    </source>
</evidence>
<dbReference type="AlphaFoldDB" id="A0A5C4M9U8"/>
<evidence type="ECO:0000313" key="4">
    <source>
        <dbReference type="EMBL" id="TNC47791.1"/>
    </source>
</evidence>
<evidence type="ECO:0000256" key="1">
    <source>
        <dbReference type="SAM" id="MobiDB-lite"/>
    </source>
</evidence>
<dbReference type="EMBL" id="VDFR01000204">
    <property type="protein sequence ID" value="TNC31451.1"/>
    <property type="molecule type" value="Genomic_DNA"/>
</dbReference>
<sequence>MRAGLAGLHGQHHGRHLRGVAPADAGTVGSGRTLRTLLDPYPRLTRALSAHRVRCCGAHARPARRLAAVVPTKPPGGPTVSALRRPRTRARNTLLGVVGAAALVLVTACGSAGDLAGPDGDADSSAPPVRTLPPATGATPTPSPSATPAAAPPPKTGECRKPSTVDAALRVSDDDTAPVACAGATSVTYLVRPMRAAVKSAVTAYDTTRILRSARPYCEKAAARWLGAQTSTLKRSQFGFVVGVPSAAQTAAGADWMRCDLVLSATPARLAALPARTKNALKGKRAGNYMQCVRGDIRRATGTVVCSTRHQWRGVDTVKLAAAKARYPGTKKVQATMRTRCPAGVRRYLDTRGSFDYGYISPSRASWQRGERWGVCFAKTKK</sequence>
<comment type="caution">
    <text evidence="3">The sequence shown here is derived from an EMBL/GenBank/DDBJ whole genome shotgun (WGS) entry which is preliminary data.</text>
</comment>
<dbReference type="OrthoDB" id="3381205at2"/>
<protein>
    <recommendedName>
        <fullName evidence="2">Septum formation-related domain-containing protein</fullName>
    </recommendedName>
</protein>
<reference evidence="3 5" key="1">
    <citation type="submission" date="2019-05" db="EMBL/GenBank/DDBJ databases">
        <title>Mumia sp. nov., isolated from the intestinal contents of plateau pika (Ochotona curzoniae) in the Qinghai-Tibet plateau of China.</title>
        <authorList>
            <person name="Tian Z."/>
        </authorList>
    </citation>
    <scope>NUCLEOTIDE SEQUENCE [LARGE SCALE GENOMIC DNA]</scope>
    <source>
        <strain evidence="5">527</strain>
        <strain evidence="3">Z527</strain>
    </source>
</reference>
<feature type="region of interest" description="Disordered" evidence="1">
    <location>
        <begin position="1"/>
        <end position="26"/>
    </location>
</feature>
<feature type="compositionally biased region" description="Pro residues" evidence="1">
    <location>
        <begin position="141"/>
        <end position="155"/>
    </location>
</feature>
<dbReference type="Proteomes" id="UP000306740">
    <property type="component" value="Unassembled WGS sequence"/>
</dbReference>
<dbReference type="InterPro" id="IPR026004">
    <property type="entry name" value="Septum_form"/>
</dbReference>
<gene>
    <name evidence="4" type="ORF">FHE65_09040</name>
    <name evidence="3" type="ORF">FHE65_31220</name>
</gene>
<organism evidence="3 5">
    <name type="scientific">Mumia zhuanghuii</name>
    <dbReference type="NCBI Taxonomy" id="2585211"/>
    <lineage>
        <taxon>Bacteria</taxon>
        <taxon>Bacillati</taxon>
        <taxon>Actinomycetota</taxon>
        <taxon>Actinomycetes</taxon>
        <taxon>Propionibacteriales</taxon>
        <taxon>Nocardioidaceae</taxon>
        <taxon>Mumia</taxon>
    </lineage>
</organism>
<proteinExistence type="predicted"/>
<name>A0A5C4M9U8_9ACTN</name>
<feature type="region of interest" description="Disordered" evidence="1">
    <location>
        <begin position="117"/>
        <end position="165"/>
    </location>
</feature>
<feature type="compositionally biased region" description="Low complexity" evidence="1">
    <location>
        <begin position="117"/>
        <end position="140"/>
    </location>
</feature>
<evidence type="ECO:0000313" key="3">
    <source>
        <dbReference type="EMBL" id="TNC31451.1"/>
    </source>
</evidence>
<evidence type="ECO:0000259" key="2">
    <source>
        <dbReference type="Pfam" id="PF13845"/>
    </source>
</evidence>
<feature type="domain" description="Septum formation-related" evidence="2">
    <location>
        <begin position="173"/>
        <end position="351"/>
    </location>
</feature>